<dbReference type="Proteomes" id="UP000831495">
    <property type="component" value="Chromosome"/>
</dbReference>
<feature type="region of interest" description="Disordered" evidence="3">
    <location>
        <begin position="298"/>
        <end position="361"/>
    </location>
</feature>
<gene>
    <name evidence="5" type="ORF">MOO45_05330</name>
</gene>
<protein>
    <submittedName>
        <fullName evidence="5">Glycoside hydrolase family 73 protein</fullName>
    </submittedName>
</protein>
<evidence type="ECO:0000313" key="5">
    <source>
        <dbReference type="EMBL" id="UQS81641.1"/>
    </source>
</evidence>
<dbReference type="InterPro" id="IPR051056">
    <property type="entry name" value="Glycosyl_Hydrolase_73"/>
</dbReference>
<dbReference type="PANTHER" id="PTHR33308">
    <property type="entry name" value="PEPTIDOGLYCAN HYDROLASE FLGJ"/>
    <property type="match status" value="1"/>
</dbReference>
<dbReference type="GO" id="GO:0016787">
    <property type="term" value="F:hydrolase activity"/>
    <property type="evidence" value="ECO:0007669"/>
    <property type="project" value="UniProtKB-KW"/>
</dbReference>
<sequence length="361" mass="39347">MLRKNLKQSASLFVSATILVLSLKVFHLDSQLVNANSLEPITINVNDAENLDNTIVSNGYGDQIFLNFLGLSAQKLASNNDLYASVMLAQALLESGWGTSSLSQIPNYNLFGVKGSFKGDAVNMATQEDDGSGNLYGIQSNFRKYPSYKESLEDYVRLLRENNYAGTWRSKTSSYKDATAFLTGRYATDTSYADKLNSLIEKYDLTRFDQSPSQNPNANDIVVDKVSFLTNSVSQQENIDSTKNTYQDQQAPVIVRNKFHNPANDVPLSYGNVTVPVVVSTNAVSQLINQTNEITQGAPKKVVKPNSWSSVTVNSNNTQNAGHATHSGVDSTGGPQKSSSDLPTSKNANVIGQSNEKNSQD</sequence>
<dbReference type="Gene3D" id="4.10.80.30">
    <property type="entry name" value="DNA polymerase, domain 6"/>
    <property type="match status" value="1"/>
</dbReference>
<accession>A0ABY4P7S2</accession>
<dbReference type="RefSeq" id="WP_249513911.1">
    <property type="nucleotide sequence ID" value="NZ_CP093366.1"/>
</dbReference>
<evidence type="ECO:0000256" key="2">
    <source>
        <dbReference type="ARBA" id="ARBA00022801"/>
    </source>
</evidence>
<evidence type="ECO:0000259" key="4">
    <source>
        <dbReference type="SMART" id="SM00047"/>
    </source>
</evidence>
<dbReference type="PRINTS" id="PR01002">
    <property type="entry name" value="FLGFLGJ"/>
</dbReference>
<dbReference type="EMBL" id="CP093366">
    <property type="protein sequence ID" value="UQS81641.1"/>
    <property type="molecule type" value="Genomic_DNA"/>
</dbReference>
<dbReference type="SMART" id="SM00047">
    <property type="entry name" value="LYZ2"/>
    <property type="match status" value="1"/>
</dbReference>
<dbReference type="PANTHER" id="PTHR33308:SF9">
    <property type="entry name" value="PEPTIDOGLYCAN HYDROLASE FLGJ"/>
    <property type="match status" value="1"/>
</dbReference>
<organism evidence="5 6">
    <name type="scientific">Bombilactobacillus folatiphilus</name>
    <dbReference type="NCBI Taxonomy" id="2923362"/>
    <lineage>
        <taxon>Bacteria</taxon>
        <taxon>Bacillati</taxon>
        <taxon>Bacillota</taxon>
        <taxon>Bacilli</taxon>
        <taxon>Lactobacillales</taxon>
        <taxon>Lactobacillaceae</taxon>
        <taxon>Bombilactobacillus</taxon>
    </lineage>
</organism>
<evidence type="ECO:0000313" key="6">
    <source>
        <dbReference type="Proteomes" id="UP000831495"/>
    </source>
</evidence>
<feature type="compositionally biased region" description="Polar residues" evidence="3">
    <location>
        <begin position="328"/>
        <end position="361"/>
    </location>
</feature>
<dbReference type="Gene3D" id="1.10.530.10">
    <property type="match status" value="1"/>
</dbReference>
<dbReference type="InterPro" id="IPR002901">
    <property type="entry name" value="MGlyc_endo_b_GlcNAc-like_dom"/>
</dbReference>
<comment type="similarity">
    <text evidence="1">Belongs to the glycosyl hydrolase 73 family.</text>
</comment>
<evidence type="ECO:0000256" key="1">
    <source>
        <dbReference type="ARBA" id="ARBA00010266"/>
    </source>
</evidence>
<feature type="domain" description="Mannosyl-glycoprotein endo-beta-N-acetylglucosamidase-like" evidence="4">
    <location>
        <begin position="55"/>
        <end position="209"/>
    </location>
</feature>
<feature type="compositionally biased region" description="Low complexity" evidence="3">
    <location>
        <begin position="306"/>
        <end position="318"/>
    </location>
</feature>
<proteinExistence type="inferred from homology"/>
<keyword evidence="6" id="KW-1185">Reference proteome</keyword>
<reference evidence="5" key="1">
    <citation type="journal article" date="2022" name="Int. J. Syst. Evol. Microbiol.">
        <title>Apilactobacillus apisilvae sp. nov., Nicolia spurrieriana gen. nov. sp. nov., Bombilactobacillus folatiphilus sp. nov. and Bombilactobacillus thymidiniphilus sp. nov., four new lactic acid bacterial isolates from stingless bees Tetragonula carbonaria and Austroplebeia australis.</title>
        <authorList>
            <person name="Oliphant S.A."/>
            <person name="Watson-Haigh N.S."/>
            <person name="Sumby K.M."/>
            <person name="Gardner J."/>
            <person name="Groom S."/>
            <person name="Jiranek V."/>
        </authorList>
    </citation>
    <scope>NUCLEOTIDE SEQUENCE</scope>
    <source>
        <strain evidence="5">SG4_D2</strain>
    </source>
</reference>
<keyword evidence="2 5" id="KW-0378">Hydrolase</keyword>
<evidence type="ECO:0000256" key="3">
    <source>
        <dbReference type="SAM" id="MobiDB-lite"/>
    </source>
</evidence>
<dbReference type="Pfam" id="PF01832">
    <property type="entry name" value="Glucosaminidase"/>
    <property type="match status" value="1"/>
</dbReference>
<name>A0ABY4P7S2_9LACO</name>